<dbReference type="AlphaFoldDB" id="R0L5U8"/>
<reference evidence="2" key="1">
    <citation type="journal article" date="2013" name="Nat. Genet.">
        <title>The duck genome and transcriptome provide insight into an avian influenza virus reservoir species.</title>
        <authorList>
            <person name="Huang Y."/>
            <person name="Li Y."/>
            <person name="Burt D.W."/>
            <person name="Chen H."/>
            <person name="Zhang Y."/>
            <person name="Qian W."/>
            <person name="Kim H."/>
            <person name="Gan S."/>
            <person name="Zhao Y."/>
            <person name="Li J."/>
            <person name="Yi K."/>
            <person name="Feng H."/>
            <person name="Zhu P."/>
            <person name="Li B."/>
            <person name="Liu Q."/>
            <person name="Fairley S."/>
            <person name="Magor K.E."/>
            <person name="Du Z."/>
            <person name="Hu X."/>
            <person name="Goodman L."/>
            <person name="Tafer H."/>
            <person name="Vignal A."/>
            <person name="Lee T."/>
            <person name="Kim K.W."/>
            <person name="Sheng Z."/>
            <person name="An Y."/>
            <person name="Searle S."/>
            <person name="Herrero J."/>
            <person name="Groenen M.A."/>
            <person name="Crooijmans R.P."/>
            <person name="Faraut T."/>
            <person name="Cai Q."/>
            <person name="Webster R.G."/>
            <person name="Aldridge J.R."/>
            <person name="Warren W.C."/>
            <person name="Bartschat S."/>
            <person name="Kehr S."/>
            <person name="Marz M."/>
            <person name="Stadler P.F."/>
            <person name="Smith J."/>
            <person name="Kraus R.H."/>
            <person name="Zhao Y."/>
            <person name="Ren L."/>
            <person name="Fei J."/>
            <person name="Morisson M."/>
            <person name="Kaiser P."/>
            <person name="Griffin D.K."/>
            <person name="Rao M."/>
            <person name="Pitel F."/>
            <person name="Wang J."/>
            <person name="Li N."/>
        </authorList>
    </citation>
    <scope>NUCLEOTIDE SEQUENCE [LARGE SCALE GENOMIC DNA]</scope>
</reference>
<proteinExistence type="predicted"/>
<evidence type="ECO:0000313" key="2">
    <source>
        <dbReference type="Proteomes" id="UP000296049"/>
    </source>
</evidence>
<sequence length="333" mass="37288">MGRRAVACWQKSEHDVNHKKGTIGIIRQGEDVYLWHTGVNQLKAARFTPALQRRELRSGAQSRSAFICLTSAQVVVMSICMGLSVEDLQPSSRRQEAQGHRWMNLGPPAFTERETHGYLDCLDPLTKTCRMHFEYTISPCPSVTSLSEHCLAPVMTKSLALVDTKDQVTNHPFSNECMKGMQENQCQILDISTHCSITVSRLEGFLDTKASSTPTFIRQQNMTINHAAFDCRTNINGLLNIRQTEDNDEYGSDTRGPHAPATLIQHRAQISYLLIYELSCKKPQLCMIHPYKLCKSMDPVPKQKDIKANEATKQSNCSCPFASPSMGLLPTTV</sequence>
<name>R0L5U8_ANAPL</name>
<dbReference type="EMBL" id="KB743145">
    <property type="protein sequence ID" value="EOB00979.1"/>
    <property type="molecule type" value="Genomic_DNA"/>
</dbReference>
<keyword evidence="2" id="KW-1185">Reference proteome</keyword>
<dbReference type="Proteomes" id="UP000296049">
    <property type="component" value="Unassembled WGS sequence"/>
</dbReference>
<gene>
    <name evidence="1" type="ORF">Anapl_00450</name>
</gene>
<evidence type="ECO:0000313" key="1">
    <source>
        <dbReference type="EMBL" id="EOB00979.1"/>
    </source>
</evidence>
<accession>R0L5U8</accession>
<protein>
    <submittedName>
        <fullName evidence="1">Uncharacterized protein</fullName>
    </submittedName>
</protein>
<organism evidence="1 2">
    <name type="scientific">Anas platyrhynchos</name>
    <name type="common">Mallard</name>
    <name type="synonym">Anas boschas</name>
    <dbReference type="NCBI Taxonomy" id="8839"/>
    <lineage>
        <taxon>Eukaryota</taxon>
        <taxon>Metazoa</taxon>
        <taxon>Chordata</taxon>
        <taxon>Craniata</taxon>
        <taxon>Vertebrata</taxon>
        <taxon>Euteleostomi</taxon>
        <taxon>Archelosauria</taxon>
        <taxon>Archosauria</taxon>
        <taxon>Dinosauria</taxon>
        <taxon>Saurischia</taxon>
        <taxon>Theropoda</taxon>
        <taxon>Coelurosauria</taxon>
        <taxon>Aves</taxon>
        <taxon>Neognathae</taxon>
        <taxon>Galloanserae</taxon>
        <taxon>Anseriformes</taxon>
        <taxon>Anatidae</taxon>
        <taxon>Anatinae</taxon>
        <taxon>Anas</taxon>
    </lineage>
</organism>